<evidence type="ECO:0000259" key="11">
    <source>
        <dbReference type="Pfam" id="PF01113"/>
    </source>
</evidence>
<keyword evidence="4 9" id="KW-0521">NADP</keyword>
<feature type="active site" description="Proton donor" evidence="9">
    <location>
        <position position="147"/>
    </location>
</feature>
<dbReference type="Pfam" id="PF05173">
    <property type="entry name" value="DapB_C"/>
    <property type="match status" value="1"/>
</dbReference>
<dbReference type="GO" id="GO:0050661">
    <property type="term" value="F:NADP binding"/>
    <property type="evidence" value="ECO:0007669"/>
    <property type="project" value="UniProtKB-UniRule"/>
</dbReference>
<keyword evidence="2 9" id="KW-0963">Cytoplasm</keyword>
<dbReference type="GO" id="GO:0008839">
    <property type="term" value="F:4-hydroxy-tetrahydrodipicolinate reductase"/>
    <property type="evidence" value="ECO:0007669"/>
    <property type="project" value="UniProtKB-UniRule"/>
</dbReference>
<comment type="function">
    <text evidence="9">Catalyzes the conversion of 4-hydroxy-tetrahydrodipicolinate (HTPA) to tetrahydrodipicolinate.</text>
</comment>
<feature type="binding site" evidence="9">
    <location>
        <begin position="153"/>
        <end position="154"/>
    </location>
    <ligand>
        <name>(S)-2,3,4,5-tetrahydrodipicolinate</name>
        <dbReference type="ChEBI" id="CHEBI:16845"/>
    </ligand>
</feature>
<dbReference type="GO" id="GO:0019877">
    <property type="term" value="P:diaminopimelate biosynthetic process"/>
    <property type="evidence" value="ECO:0007669"/>
    <property type="project" value="UniProtKB-UniRule"/>
</dbReference>
<evidence type="ECO:0000256" key="4">
    <source>
        <dbReference type="ARBA" id="ARBA00022857"/>
    </source>
</evidence>
<dbReference type="InterPro" id="IPR022664">
    <property type="entry name" value="DapB_N_CS"/>
</dbReference>
<evidence type="ECO:0000256" key="6">
    <source>
        <dbReference type="ARBA" id="ARBA00023002"/>
    </source>
</evidence>
<dbReference type="SUPFAM" id="SSF51735">
    <property type="entry name" value="NAD(P)-binding Rossmann-fold domains"/>
    <property type="match status" value="1"/>
</dbReference>
<evidence type="ECO:0000256" key="1">
    <source>
        <dbReference type="ARBA" id="ARBA00006642"/>
    </source>
</evidence>
<keyword evidence="6 9" id="KW-0560">Oxidoreductase</keyword>
<keyword evidence="7 9" id="KW-0520">NAD</keyword>
<feature type="binding site" evidence="9">
    <location>
        <begin position="110"/>
        <end position="113"/>
    </location>
    <ligand>
        <name>NAD(+)</name>
        <dbReference type="ChEBI" id="CHEBI:57540"/>
    </ligand>
</feature>
<evidence type="ECO:0000256" key="8">
    <source>
        <dbReference type="ARBA" id="ARBA00023154"/>
    </source>
</evidence>
<dbReference type="EMBL" id="LOEE01000040">
    <property type="protein sequence ID" value="KXG75139.1"/>
    <property type="molecule type" value="Genomic_DNA"/>
</dbReference>
<evidence type="ECO:0000256" key="9">
    <source>
        <dbReference type="HAMAP-Rule" id="MF_00102"/>
    </source>
</evidence>
<dbReference type="InterPro" id="IPR022663">
    <property type="entry name" value="DapB_C"/>
</dbReference>
<evidence type="ECO:0000313" key="14">
    <source>
        <dbReference type="Proteomes" id="UP000070456"/>
    </source>
</evidence>
<keyword evidence="14" id="KW-1185">Reference proteome</keyword>
<organism evidence="13 14">
    <name type="scientific">Thermotalea metallivorans</name>
    <dbReference type="NCBI Taxonomy" id="520762"/>
    <lineage>
        <taxon>Bacteria</taxon>
        <taxon>Bacillati</taxon>
        <taxon>Bacillota</taxon>
        <taxon>Clostridia</taxon>
        <taxon>Peptostreptococcales</taxon>
        <taxon>Thermotaleaceae</taxon>
        <taxon>Thermotalea</taxon>
    </lineage>
</organism>
<name>A0A140L3L4_9FIRM</name>
<comment type="catalytic activity">
    <reaction evidence="9">
        <text>(S)-2,3,4,5-tetrahydrodipicolinate + NAD(+) + H2O = (2S,4S)-4-hydroxy-2,3,4,5-tetrahydrodipicolinate + NADH + H(+)</text>
        <dbReference type="Rhea" id="RHEA:35323"/>
        <dbReference type="ChEBI" id="CHEBI:15377"/>
        <dbReference type="ChEBI" id="CHEBI:15378"/>
        <dbReference type="ChEBI" id="CHEBI:16845"/>
        <dbReference type="ChEBI" id="CHEBI:57540"/>
        <dbReference type="ChEBI" id="CHEBI:57945"/>
        <dbReference type="ChEBI" id="CHEBI:67139"/>
        <dbReference type="EC" id="1.17.1.8"/>
    </reaction>
</comment>
<dbReference type="NCBIfam" id="TIGR00036">
    <property type="entry name" value="dapB"/>
    <property type="match status" value="1"/>
</dbReference>
<comment type="subunit">
    <text evidence="9">Homotetramer.</text>
</comment>
<sequence>MIKVILHGCNGKMGRVLVKLMKEDPEIEVTAGIDKEPEKYTNDFPVYAHTALCREKGDVVIDFSHHSALPQLIDYCLAAKTPLVTATTGLSGEDMARLAETSKSIPVFHSANMSVGINLMTDLAARAGKTLGTAFDIEIIEKHHNKKVDSPSGTAYMLANAINAAFNNNKEYIYGRHGKADIRKDTHVGIHAIRGGTIVGEHTVIFAGPDEIIEITHTALSKDIFGLGAIKAAKFLTKQPSGFYNMNDIIGSLSL</sequence>
<dbReference type="UniPathway" id="UPA00034">
    <property type="reaction ID" value="UER00018"/>
</dbReference>
<dbReference type="GO" id="GO:0051287">
    <property type="term" value="F:NAD binding"/>
    <property type="evidence" value="ECO:0007669"/>
    <property type="project" value="UniProtKB-UniRule"/>
</dbReference>
<feature type="active site" description="Proton donor/acceptor" evidence="9">
    <location>
        <position position="143"/>
    </location>
</feature>
<dbReference type="Gene3D" id="3.40.50.720">
    <property type="entry name" value="NAD(P)-binding Rossmann-like Domain"/>
    <property type="match status" value="1"/>
</dbReference>
<keyword evidence="8 9" id="KW-0457">Lysine biosynthesis</keyword>
<feature type="binding site" evidence="9">
    <location>
        <begin position="86"/>
        <end position="88"/>
    </location>
    <ligand>
        <name>NAD(+)</name>
        <dbReference type="ChEBI" id="CHEBI:57540"/>
    </ligand>
</feature>
<reference evidence="13 14" key="1">
    <citation type="submission" date="2015-12" db="EMBL/GenBank/DDBJ databases">
        <title>Draft genome sequence of the thermoanaerobe Thermotalea metallivorans, an isolate from the runoff channel of the Great Artesian Basin, Australia.</title>
        <authorList>
            <person name="Patel B.K."/>
        </authorList>
    </citation>
    <scope>NUCLEOTIDE SEQUENCE [LARGE SCALE GENOMIC DNA]</scope>
    <source>
        <strain evidence="13 14">B2-1</strain>
    </source>
</reference>
<dbReference type="RefSeq" id="WP_068556438.1">
    <property type="nucleotide sequence ID" value="NZ_LOEE01000040.1"/>
</dbReference>
<evidence type="ECO:0000256" key="7">
    <source>
        <dbReference type="ARBA" id="ARBA00023027"/>
    </source>
</evidence>
<dbReference type="PANTHER" id="PTHR20836">
    <property type="entry name" value="DIHYDRODIPICOLINATE REDUCTASE"/>
    <property type="match status" value="1"/>
</dbReference>
<feature type="domain" description="Dihydrodipicolinate reductase C-terminal" evidence="12">
    <location>
        <begin position="116"/>
        <end position="250"/>
    </location>
</feature>
<dbReference type="InterPro" id="IPR036291">
    <property type="entry name" value="NAD(P)-bd_dom_sf"/>
</dbReference>
<evidence type="ECO:0000256" key="10">
    <source>
        <dbReference type="NCBIfam" id="TIGR00036"/>
    </source>
</evidence>
<evidence type="ECO:0000259" key="12">
    <source>
        <dbReference type="Pfam" id="PF05173"/>
    </source>
</evidence>
<evidence type="ECO:0000256" key="2">
    <source>
        <dbReference type="ARBA" id="ARBA00022490"/>
    </source>
</evidence>
<dbReference type="PATRIC" id="fig|520762.4.peg.2083"/>
<dbReference type="PIRSF" id="PIRSF000161">
    <property type="entry name" value="DHPR"/>
    <property type="match status" value="1"/>
</dbReference>
<comment type="subcellular location">
    <subcellularLocation>
        <location evidence="9">Cytoplasm</location>
    </subcellularLocation>
</comment>
<dbReference type="EC" id="1.17.1.8" evidence="9 10"/>
<evidence type="ECO:0000256" key="5">
    <source>
        <dbReference type="ARBA" id="ARBA00022915"/>
    </source>
</evidence>
<protein>
    <recommendedName>
        <fullName evidence="9 10">4-hydroxy-tetrahydrodipicolinate reductase</fullName>
        <shortName evidence="9">HTPA reductase</shortName>
        <ecNumber evidence="9 10">1.17.1.8</ecNumber>
    </recommendedName>
</protein>
<accession>A0A140L3L4</accession>
<comment type="caution">
    <text evidence="9">Lacks conserved residue(s) required for the propagation of feature annotation.</text>
</comment>
<dbReference type="OrthoDB" id="9790352at2"/>
<keyword evidence="5 9" id="KW-0220">Diaminopimelate biosynthesis</keyword>
<dbReference type="InterPro" id="IPR000846">
    <property type="entry name" value="DapB_N"/>
</dbReference>
<comment type="caution">
    <text evidence="13">The sequence shown here is derived from an EMBL/GenBank/DDBJ whole genome shotgun (WGS) entry which is preliminary data.</text>
</comment>
<dbReference type="PROSITE" id="PS01298">
    <property type="entry name" value="DAPB"/>
    <property type="match status" value="1"/>
</dbReference>
<dbReference type="InterPro" id="IPR023940">
    <property type="entry name" value="DHDPR_bac"/>
</dbReference>
<keyword evidence="3 9" id="KW-0028">Amino-acid biosynthesis</keyword>
<dbReference type="STRING" id="520762.AN619_18800"/>
<dbReference type="PANTHER" id="PTHR20836:SF7">
    <property type="entry name" value="4-HYDROXY-TETRAHYDRODIPICOLINATE REDUCTASE"/>
    <property type="match status" value="1"/>
</dbReference>
<dbReference type="AlphaFoldDB" id="A0A140L3L4"/>
<feature type="binding site" evidence="9">
    <location>
        <position position="144"/>
    </location>
    <ligand>
        <name>(S)-2,3,4,5-tetrahydrodipicolinate</name>
        <dbReference type="ChEBI" id="CHEBI:16845"/>
    </ligand>
</feature>
<comment type="similarity">
    <text evidence="1 9">Belongs to the DapB family.</text>
</comment>
<dbReference type="GO" id="GO:0009089">
    <property type="term" value="P:lysine biosynthetic process via diaminopimelate"/>
    <property type="evidence" value="ECO:0007669"/>
    <property type="project" value="UniProtKB-UniRule"/>
</dbReference>
<dbReference type="GO" id="GO:0005829">
    <property type="term" value="C:cytosol"/>
    <property type="evidence" value="ECO:0007669"/>
    <property type="project" value="TreeGrafter"/>
</dbReference>
<dbReference type="CDD" id="cd02274">
    <property type="entry name" value="DHDPR_N"/>
    <property type="match status" value="1"/>
</dbReference>
<dbReference type="Proteomes" id="UP000070456">
    <property type="component" value="Unassembled WGS sequence"/>
</dbReference>
<dbReference type="GO" id="GO:0016726">
    <property type="term" value="F:oxidoreductase activity, acting on CH or CH2 groups, NAD or NADP as acceptor"/>
    <property type="evidence" value="ECO:0007669"/>
    <property type="project" value="UniProtKB-UniRule"/>
</dbReference>
<feature type="domain" description="Dihydrodipicolinate reductase N-terminal" evidence="11">
    <location>
        <begin position="2"/>
        <end position="113"/>
    </location>
</feature>
<comment type="caution">
    <text evidence="9">Was originally thought to be a dihydrodipicolinate reductase (DHDPR), catalyzing the conversion of dihydrodipicolinate to tetrahydrodipicolinate. However, it was shown in E.coli that the substrate of the enzymatic reaction is not dihydrodipicolinate (DHDP) but in fact (2S,4S)-4-hydroxy-2,3,4,5-tetrahydrodipicolinic acid (HTPA), the product released by the DapA-catalyzed reaction.</text>
</comment>
<comment type="pathway">
    <text evidence="9">Amino-acid biosynthesis; L-lysine biosynthesis via DAP pathway; (S)-tetrahydrodipicolinate from L-aspartate: step 4/4.</text>
</comment>
<gene>
    <name evidence="9 13" type="primary">dapB</name>
    <name evidence="13" type="ORF">AN619_18800</name>
</gene>
<proteinExistence type="inferred from homology"/>
<comment type="catalytic activity">
    <reaction evidence="9">
        <text>(S)-2,3,4,5-tetrahydrodipicolinate + NADP(+) + H2O = (2S,4S)-4-hydroxy-2,3,4,5-tetrahydrodipicolinate + NADPH + H(+)</text>
        <dbReference type="Rhea" id="RHEA:35331"/>
        <dbReference type="ChEBI" id="CHEBI:15377"/>
        <dbReference type="ChEBI" id="CHEBI:15378"/>
        <dbReference type="ChEBI" id="CHEBI:16845"/>
        <dbReference type="ChEBI" id="CHEBI:57783"/>
        <dbReference type="ChEBI" id="CHEBI:58349"/>
        <dbReference type="ChEBI" id="CHEBI:67139"/>
        <dbReference type="EC" id="1.17.1.8"/>
    </reaction>
</comment>
<feature type="binding site" evidence="9">
    <location>
        <begin position="8"/>
        <end position="13"/>
    </location>
    <ligand>
        <name>NAD(+)</name>
        <dbReference type="ChEBI" id="CHEBI:57540"/>
    </ligand>
</feature>
<evidence type="ECO:0000256" key="3">
    <source>
        <dbReference type="ARBA" id="ARBA00022605"/>
    </source>
</evidence>
<evidence type="ECO:0000313" key="13">
    <source>
        <dbReference type="EMBL" id="KXG75139.1"/>
    </source>
</evidence>
<dbReference type="Pfam" id="PF01113">
    <property type="entry name" value="DapB_N"/>
    <property type="match status" value="1"/>
</dbReference>
<dbReference type="FunFam" id="3.30.360.10:FF:000009">
    <property type="entry name" value="4-hydroxy-tetrahydrodipicolinate reductase"/>
    <property type="match status" value="1"/>
</dbReference>
<dbReference type="SUPFAM" id="SSF55347">
    <property type="entry name" value="Glyceraldehyde-3-phosphate dehydrogenase-like, C-terminal domain"/>
    <property type="match status" value="1"/>
</dbReference>
<dbReference type="Gene3D" id="3.30.360.10">
    <property type="entry name" value="Dihydrodipicolinate Reductase, domain 2"/>
    <property type="match status" value="1"/>
</dbReference>
<dbReference type="HAMAP" id="MF_00102">
    <property type="entry name" value="DapB"/>
    <property type="match status" value="1"/>
</dbReference>